<gene>
    <name evidence="2" type="ordered locus">BMA10229_A0160</name>
</gene>
<sequence length="70" mass="7949">MTLARPARTPPARSRIAARRPTGRARLHFFSSPRRLAASIRSTCIKRRARIHVFCAQLACIAVRRRRPAS</sequence>
<protein>
    <submittedName>
        <fullName evidence="2">Uncharacterized protein</fullName>
    </submittedName>
</protein>
<reference evidence="2 3" key="1">
    <citation type="submission" date="2007-01" db="EMBL/GenBank/DDBJ databases">
        <authorList>
            <person name="DeShazer D."/>
            <person name="Woods D.E."/>
            <person name="Nierman W.C."/>
        </authorList>
    </citation>
    <scope>NUCLEOTIDE SEQUENCE [LARGE SCALE GENOMIC DNA]</scope>
    <source>
        <strain evidence="2 3">NCTC 10229</strain>
    </source>
</reference>
<dbReference type="EMBL" id="CP000546">
    <property type="protein sequence ID" value="ABN01734.1"/>
    <property type="molecule type" value="Genomic_DNA"/>
</dbReference>
<dbReference type="KEGG" id="bml:BMA10229_A0160"/>
<dbReference type="HOGENOM" id="CLU_2767940_0_0_4"/>
<evidence type="ECO:0000313" key="3">
    <source>
        <dbReference type="Proteomes" id="UP000002283"/>
    </source>
</evidence>
<dbReference type="RefSeq" id="WP_004192050.1">
    <property type="nucleotide sequence ID" value="NC_008836.1"/>
</dbReference>
<feature type="region of interest" description="Disordered" evidence="1">
    <location>
        <begin position="1"/>
        <end position="20"/>
    </location>
</feature>
<proteinExistence type="predicted"/>
<evidence type="ECO:0000313" key="2">
    <source>
        <dbReference type="EMBL" id="ABN01734.1"/>
    </source>
</evidence>
<dbReference type="AlphaFoldDB" id="A2S2J6"/>
<accession>A2S2J6</accession>
<name>A2S2J6_BURM9</name>
<organism evidence="2 3">
    <name type="scientific">Burkholderia mallei (strain NCTC 10229)</name>
    <dbReference type="NCBI Taxonomy" id="412022"/>
    <lineage>
        <taxon>Bacteria</taxon>
        <taxon>Pseudomonadati</taxon>
        <taxon>Pseudomonadota</taxon>
        <taxon>Betaproteobacteria</taxon>
        <taxon>Burkholderiales</taxon>
        <taxon>Burkholderiaceae</taxon>
        <taxon>Burkholderia</taxon>
        <taxon>pseudomallei group</taxon>
    </lineage>
</organism>
<evidence type="ECO:0000256" key="1">
    <source>
        <dbReference type="SAM" id="MobiDB-lite"/>
    </source>
</evidence>
<feature type="compositionally biased region" description="Low complexity" evidence="1">
    <location>
        <begin position="1"/>
        <end position="15"/>
    </location>
</feature>
<dbReference type="GeneID" id="92978794"/>
<dbReference type="Proteomes" id="UP000002283">
    <property type="component" value="Chromosome I"/>
</dbReference>